<dbReference type="FunFam" id="1.20.1070.10:FF:000043">
    <property type="entry name" value="adhesion G-protein coupled receptor G2 isoform X1"/>
    <property type="match status" value="1"/>
</dbReference>
<comment type="subcellular location">
    <subcellularLocation>
        <location evidence="1">Membrane</location>
        <topology evidence="1">Multi-pass membrane protein</topology>
    </subcellularLocation>
</comment>
<dbReference type="GeneTree" id="ENSGT00940000156341"/>
<reference evidence="12" key="1">
    <citation type="journal article" date="2014" name="Science">
        <title>Nonhuman genetics. Genomic basis for the convergent evolution of electric organs.</title>
        <authorList>
            <person name="Gallant J.R."/>
            <person name="Traeger L.L."/>
            <person name="Volkening J.D."/>
            <person name="Moffett H."/>
            <person name="Chen P.H."/>
            <person name="Novina C.D."/>
            <person name="Phillips G.N.Jr."/>
            <person name="Anand R."/>
            <person name="Wells G.B."/>
            <person name="Pinch M."/>
            <person name="Guth R."/>
            <person name="Unguez G.A."/>
            <person name="Albert J.S."/>
            <person name="Zakon H.H."/>
            <person name="Samanta M.P."/>
            <person name="Sussman M.R."/>
        </authorList>
    </citation>
    <scope>NUCLEOTIDE SEQUENCE [LARGE SCALE GENOMIC DNA]</scope>
</reference>
<dbReference type="Pfam" id="PF00002">
    <property type="entry name" value="7tm_2"/>
    <property type="match status" value="1"/>
</dbReference>
<evidence type="ECO:0000313" key="12">
    <source>
        <dbReference type="Proteomes" id="UP000314983"/>
    </source>
</evidence>
<dbReference type="PANTHER" id="PTHR12011">
    <property type="entry name" value="ADHESION G-PROTEIN COUPLED RECEPTOR"/>
    <property type="match status" value="1"/>
</dbReference>
<feature type="transmembrane region" description="Helical" evidence="8">
    <location>
        <begin position="215"/>
        <end position="238"/>
    </location>
</feature>
<dbReference type="InterPro" id="IPR000832">
    <property type="entry name" value="GPCR_2_secretin-like"/>
</dbReference>
<dbReference type="PANTHER" id="PTHR12011:SF277">
    <property type="entry name" value="ADHESION G-PROTEIN COUPLED RECEPTOR G4"/>
    <property type="match status" value="1"/>
</dbReference>
<dbReference type="InterPro" id="IPR057244">
    <property type="entry name" value="GAIN_B"/>
</dbReference>
<evidence type="ECO:0000313" key="11">
    <source>
        <dbReference type="Ensembl" id="ENSEEEP00000051964.2"/>
    </source>
</evidence>
<evidence type="ECO:0000256" key="1">
    <source>
        <dbReference type="ARBA" id="ARBA00004141"/>
    </source>
</evidence>
<accession>A0A4W4HR62</accession>
<keyword evidence="5 8" id="KW-0472">Membrane</keyword>
<reference evidence="11" key="5">
    <citation type="submission" date="2025-09" db="UniProtKB">
        <authorList>
            <consortium name="Ensembl"/>
        </authorList>
    </citation>
    <scope>IDENTIFICATION</scope>
</reference>
<dbReference type="OMA" id="NLRNTEC"/>
<organism evidence="11 12">
    <name type="scientific">Electrophorus electricus</name>
    <name type="common">Electric eel</name>
    <name type="synonym">Gymnotus electricus</name>
    <dbReference type="NCBI Taxonomy" id="8005"/>
    <lineage>
        <taxon>Eukaryota</taxon>
        <taxon>Metazoa</taxon>
        <taxon>Chordata</taxon>
        <taxon>Craniata</taxon>
        <taxon>Vertebrata</taxon>
        <taxon>Euteleostomi</taxon>
        <taxon>Actinopterygii</taxon>
        <taxon>Neopterygii</taxon>
        <taxon>Teleostei</taxon>
        <taxon>Ostariophysi</taxon>
        <taxon>Gymnotiformes</taxon>
        <taxon>Gymnotoidei</taxon>
        <taxon>Gymnotidae</taxon>
        <taxon>Electrophorus</taxon>
    </lineage>
</organism>
<evidence type="ECO:0000256" key="5">
    <source>
        <dbReference type="ARBA" id="ARBA00023136"/>
    </source>
</evidence>
<dbReference type="InterPro" id="IPR017981">
    <property type="entry name" value="GPCR_2-like_7TM"/>
</dbReference>
<feature type="region of interest" description="Disordered" evidence="7">
    <location>
        <begin position="386"/>
        <end position="428"/>
    </location>
</feature>
<dbReference type="Proteomes" id="UP000314983">
    <property type="component" value="Chromosome 12"/>
</dbReference>
<evidence type="ECO:0000259" key="10">
    <source>
        <dbReference type="PROSITE" id="PS50261"/>
    </source>
</evidence>
<dbReference type="Gene3D" id="1.20.1070.10">
    <property type="entry name" value="Rhodopsin 7-helix transmembrane proteins"/>
    <property type="match status" value="1"/>
</dbReference>
<dbReference type="GO" id="GO:0007166">
    <property type="term" value="P:cell surface receptor signaling pathway"/>
    <property type="evidence" value="ECO:0007669"/>
    <property type="project" value="InterPro"/>
</dbReference>
<evidence type="ECO:0000256" key="2">
    <source>
        <dbReference type="ARBA" id="ARBA00022692"/>
    </source>
</evidence>
<feature type="transmembrane region" description="Helical" evidence="8">
    <location>
        <begin position="171"/>
        <end position="195"/>
    </location>
</feature>
<dbReference type="SMART" id="SM00303">
    <property type="entry name" value="GPS"/>
    <property type="match status" value="1"/>
</dbReference>
<dbReference type="GO" id="GO:0007189">
    <property type="term" value="P:adenylate cyclase-activating G protein-coupled receptor signaling pathway"/>
    <property type="evidence" value="ECO:0007669"/>
    <property type="project" value="TreeGrafter"/>
</dbReference>
<feature type="transmembrane region" description="Helical" evidence="8">
    <location>
        <begin position="333"/>
        <end position="354"/>
    </location>
</feature>
<sequence>VYYIVFFLKTGFNLLIHSLTLNSYVVSASVSNASVNNLTDPVVVTLHHLQPKEVSSNMERESGGWDSSGCQIGQSNMSHTSCLCWHLTHFGVLLDVSKTGINERDDMILTVISYLGCGVSSTFLGITLLTYMFFGKLCCDYPSKILVNLSVALLGLNMLFLVNSWLASLDVYGLCVAVAAVLHYFFLASFTWMALEAINMYLAFVKVFNVYVSSYIHKFCALGWGLPLLIVSIVLVTDKDSYGSTSSLVTACWVRGNVAFYVSVVAFVALVLVGNTAVLGMVLVQIRQMQGNKAEGGRARVLWDLRVVASLTFLLGLTWMLAFFAWGPVQVPLLYLFSVFNSLQGFFIFLFHCFMKENVRKQWRTHLCCGQLRLSDYSGCILSSNGGRSKSEKVQNVTSESTSERKISDSSGTSWKDEGWKKRPGSPL</sequence>
<dbReference type="PROSITE" id="PS50261">
    <property type="entry name" value="G_PROTEIN_RECEP_F2_4"/>
    <property type="match status" value="1"/>
</dbReference>
<feature type="transmembrane region" description="Helical" evidence="8">
    <location>
        <begin position="111"/>
        <end position="134"/>
    </location>
</feature>
<dbReference type="Ensembl" id="ENSEEET00000052527.2">
    <property type="protein sequence ID" value="ENSEEEP00000051964.2"/>
    <property type="gene ID" value="ENSEEEG00000024388.2"/>
</dbReference>
<dbReference type="InterPro" id="IPR017983">
    <property type="entry name" value="GPCR_2_secretin-like_CS"/>
</dbReference>
<evidence type="ECO:0000256" key="3">
    <source>
        <dbReference type="ARBA" id="ARBA00022729"/>
    </source>
</evidence>
<name>A0A4W4HR62_ELEEL</name>
<keyword evidence="4 8" id="KW-1133">Transmembrane helix</keyword>
<keyword evidence="3" id="KW-0732">Signal</keyword>
<dbReference type="Pfam" id="PF01825">
    <property type="entry name" value="GPS"/>
    <property type="match status" value="1"/>
</dbReference>
<evidence type="ECO:0000256" key="7">
    <source>
        <dbReference type="SAM" id="MobiDB-lite"/>
    </source>
</evidence>
<reference evidence="11" key="4">
    <citation type="submission" date="2025-08" db="UniProtKB">
        <authorList>
            <consortium name="Ensembl"/>
        </authorList>
    </citation>
    <scope>IDENTIFICATION</scope>
</reference>
<reference evidence="12" key="2">
    <citation type="journal article" date="2017" name="Sci. Adv.">
        <title>A tail of two voltages: Proteomic comparison of the three electric organs of the electric eel.</title>
        <authorList>
            <person name="Traeger L.L."/>
            <person name="Sabat G."/>
            <person name="Barrett-Wilt G.A."/>
            <person name="Wells G.B."/>
            <person name="Sussman M.R."/>
        </authorList>
    </citation>
    <scope>NUCLEOTIDE SEQUENCE [LARGE SCALE GENOMIC DNA]</scope>
</reference>
<evidence type="ECO:0000259" key="9">
    <source>
        <dbReference type="PROSITE" id="PS50221"/>
    </source>
</evidence>
<dbReference type="GO" id="GO:0005886">
    <property type="term" value="C:plasma membrane"/>
    <property type="evidence" value="ECO:0007669"/>
    <property type="project" value="TreeGrafter"/>
</dbReference>
<keyword evidence="12" id="KW-1185">Reference proteome</keyword>
<dbReference type="PROSITE" id="PS50221">
    <property type="entry name" value="GAIN_B"/>
    <property type="match status" value="1"/>
</dbReference>
<evidence type="ECO:0000256" key="4">
    <source>
        <dbReference type="ARBA" id="ARBA00022989"/>
    </source>
</evidence>
<reference evidence="11" key="3">
    <citation type="submission" date="2020-05" db="EMBL/GenBank/DDBJ databases">
        <title>Electrophorus electricus (electric eel) genome, fEleEle1, primary haplotype.</title>
        <authorList>
            <person name="Myers G."/>
            <person name="Meyer A."/>
            <person name="Fedrigo O."/>
            <person name="Formenti G."/>
            <person name="Rhie A."/>
            <person name="Tracey A."/>
            <person name="Sims Y."/>
            <person name="Jarvis E.D."/>
        </authorList>
    </citation>
    <scope>NUCLEOTIDE SEQUENCE [LARGE SCALE GENOMIC DNA]</scope>
</reference>
<evidence type="ECO:0000256" key="6">
    <source>
        <dbReference type="ARBA" id="ARBA00023157"/>
    </source>
</evidence>
<proteinExistence type="predicted"/>
<keyword evidence="6" id="KW-1015">Disulfide bond</keyword>
<protein>
    <recommendedName>
        <fullName evidence="13">Adhesion G protein-coupled receptor G4b</fullName>
    </recommendedName>
</protein>
<evidence type="ECO:0000256" key="8">
    <source>
        <dbReference type="SAM" id="Phobius"/>
    </source>
</evidence>
<dbReference type="Gene3D" id="2.60.220.50">
    <property type="match status" value="1"/>
</dbReference>
<feature type="transmembrane region" description="Helical" evidence="8">
    <location>
        <begin position="146"/>
        <end position="165"/>
    </location>
</feature>
<evidence type="ECO:0008006" key="13">
    <source>
        <dbReference type="Google" id="ProtNLM"/>
    </source>
</evidence>
<feature type="compositionally biased region" description="Polar residues" evidence="7">
    <location>
        <begin position="386"/>
        <end position="401"/>
    </location>
</feature>
<dbReference type="PROSITE" id="PS00650">
    <property type="entry name" value="G_PROTEIN_RECEP_F2_2"/>
    <property type="match status" value="1"/>
</dbReference>
<feature type="domain" description="GAIN-B" evidence="9">
    <location>
        <begin position="1"/>
        <end position="100"/>
    </location>
</feature>
<keyword evidence="2 8" id="KW-0812">Transmembrane</keyword>
<dbReference type="GO" id="GO:0004930">
    <property type="term" value="F:G protein-coupled receptor activity"/>
    <property type="evidence" value="ECO:0007669"/>
    <property type="project" value="InterPro"/>
</dbReference>
<dbReference type="AlphaFoldDB" id="A0A4W4HR62"/>
<dbReference type="InterPro" id="IPR046338">
    <property type="entry name" value="GAIN_dom_sf"/>
</dbReference>
<dbReference type="PRINTS" id="PR00249">
    <property type="entry name" value="GPCRSECRETIN"/>
</dbReference>
<feature type="domain" description="G-protein coupled receptors family 2 profile 2" evidence="10">
    <location>
        <begin position="109"/>
        <end position="356"/>
    </location>
</feature>
<dbReference type="InterPro" id="IPR000203">
    <property type="entry name" value="GPS"/>
</dbReference>
<feature type="transmembrane region" description="Helical" evidence="8">
    <location>
        <begin position="305"/>
        <end position="327"/>
    </location>
</feature>
<feature type="transmembrane region" description="Helical" evidence="8">
    <location>
        <begin position="258"/>
        <end position="284"/>
    </location>
</feature>